<evidence type="ECO:0000256" key="1">
    <source>
        <dbReference type="SAM" id="MobiDB-lite"/>
    </source>
</evidence>
<dbReference type="EMBL" id="RKLR01000008">
    <property type="protein sequence ID" value="MBX0324713.1"/>
    <property type="molecule type" value="Genomic_DNA"/>
</dbReference>
<accession>A0AAW4PSV3</accession>
<evidence type="ECO:0000313" key="3">
    <source>
        <dbReference type="EMBL" id="MBX0324713.1"/>
    </source>
</evidence>
<reference evidence="3 4" key="1">
    <citation type="submission" date="2021-06" db="EMBL/GenBank/DDBJ databases">
        <title>Halomicroarcula sp. a new haloarchaeum isolated from saline soil.</title>
        <authorList>
            <person name="Duran-Viseras A."/>
            <person name="Sanchez-Porro C."/>
            <person name="Ventosa A."/>
        </authorList>
    </citation>
    <scope>NUCLEOTIDE SEQUENCE [LARGE SCALE GENOMIC DNA]</scope>
    <source>
        <strain evidence="3 4">F13</strain>
    </source>
</reference>
<dbReference type="RefSeq" id="WP_220619664.1">
    <property type="nucleotide sequence ID" value="NZ_RKLR01000008.1"/>
</dbReference>
<dbReference type="Proteomes" id="UP001430377">
    <property type="component" value="Unassembled WGS sequence"/>
</dbReference>
<evidence type="ECO:0000313" key="4">
    <source>
        <dbReference type="Proteomes" id="UP001430377"/>
    </source>
</evidence>
<feature type="transmembrane region" description="Helical" evidence="2">
    <location>
        <begin position="12"/>
        <end position="30"/>
    </location>
</feature>
<keyword evidence="2" id="KW-1133">Transmembrane helix</keyword>
<organism evidence="3 4">
    <name type="scientific">Haloarcula rubra</name>
    <dbReference type="NCBI Taxonomy" id="2487747"/>
    <lineage>
        <taxon>Archaea</taxon>
        <taxon>Methanobacteriati</taxon>
        <taxon>Methanobacteriota</taxon>
        <taxon>Stenosarchaea group</taxon>
        <taxon>Halobacteria</taxon>
        <taxon>Halobacteriales</taxon>
        <taxon>Haloarculaceae</taxon>
        <taxon>Haloarcula</taxon>
    </lineage>
</organism>
<keyword evidence="4" id="KW-1185">Reference proteome</keyword>
<name>A0AAW4PSV3_9EURY</name>
<comment type="caution">
    <text evidence="3">The sequence shown here is derived from an EMBL/GenBank/DDBJ whole genome shotgun (WGS) entry which is preliminary data.</text>
</comment>
<sequence>MSTQIDLSPFTTLIRAGAGVLLLYLGYRLYTHGHDHDHGGHSHHESSDGHGDDPEGAYDHRHEHDEGFAFDADAADASQSALSAFQVGENNGLLGFAGFAFLVGFAHEEQLVLLSFCAGAGNCLTLVLVYGVAVTVSITTMVLLTVLAYNQVQERVENVDEYLPLASAVILWVIGGVFLLDAAGVIQFL</sequence>
<protein>
    <recommendedName>
        <fullName evidence="5">Nickel/cobalt efflux system</fullName>
    </recommendedName>
</protein>
<feature type="transmembrane region" description="Helical" evidence="2">
    <location>
        <begin position="162"/>
        <end position="186"/>
    </location>
</feature>
<evidence type="ECO:0008006" key="5">
    <source>
        <dbReference type="Google" id="ProtNLM"/>
    </source>
</evidence>
<evidence type="ECO:0000256" key="2">
    <source>
        <dbReference type="SAM" id="Phobius"/>
    </source>
</evidence>
<keyword evidence="2" id="KW-0472">Membrane</keyword>
<proteinExistence type="predicted"/>
<feature type="transmembrane region" description="Helical" evidence="2">
    <location>
        <begin position="127"/>
        <end position="150"/>
    </location>
</feature>
<gene>
    <name evidence="3" type="ORF">EGH21_16935</name>
</gene>
<dbReference type="AlphaFoldDB" id="A0AAW4PSV3"/>
<keyword evidence="2" id="KW-0812">Transmembrane</keyword>
<feature type="region of interest" description="Disordered" evidence="1">
    <location>
        <begin position="36"/>
        <end position="60"/>
    </location>
</feature>
<feature type="transmembrane region" description="Helical" evidence="2">
    <location>
        <begin position="90"/>
        <end position="107"/>
    </location>
</feature>